<keyword evidence="1" id="KW-0175">Coiled coil</keyword>
<comment type="caution">
    <text evidence="4">The sequence shown here is derived from an EMBL/GenBank/DDBJ whole genome shotgun (WGS) entry which is preliminary data.</text>
</comment>
<evidence type="ECO:0000313" key="4">
    <source>
        <dbReference type="EMBL" id="KAK4299635.1"/>
    </source>
</evidence>
<dbReference type="Proteomes" id="UP001292094">
    <property type="component" value="Unassembled WGS sequence"/>
</dbReference>
<dbReference type="PANTHER" id="PTHR15885:SF1">
    <property type="entry name" value="COILED-COIL DOMAIN-CONTAINING PROTEIN 174"/>
    <property type="match status" value="1"/>
</dbReference>
<reference evidence="4" key="1">
    <citation type="submission" date="2023-11" db="EMBL/GenBank/DDBJ databases">
        <title>Genome assemblies of two species of porcelain crab, Petrolisthes cinctipes and Petrolisthes manimaculis (Anomura: Porcellanidae).</title>
        <authorList>
            <person name="Angst P."/>
        </authorList>
    </citation>
    <scope>NUCLEOTIDE SEQUENCE</scope>
    <source>
        <strain evidence="4">PB745_02</strain>
        <tissue evidence="4">Gill</tissue>
    </source>
</reference>
<dbReference type="InterPro" id="IPR057464">
    <property type="entry name" value="CCDC174_GRSR"/>
</dbReference>
<evidence type="ECO:0000259" key="3">
    <source>
        <dbReference type="Pfam" id="PF25449"/>
    </source>
</evidence>
<accession>A0AAE1P2W2</accession>
<feature type="region of interest" description="Disordered" evidence="2">
    <location>
        <begin position="165"/>
        <end position="192"/>
    </location>
</feature>
<dbReference type="Pfam" id="PF13300">
    <property type="entry name" value="DUF4078"/>
    <property type="match status" value="1"/>
</dbReference>
<dbReference type="PANTHER" id="PTHR15885">
    <property type="entry name" value="COILED-COIL DOMAIN-CONTAINING PROTEIN 174"/>
    <property type="match status" value="1"/>
</dbReference>
<feature type="region of interest" description="Disordered" evidence="2">
    <location>
        <begin position="109"/>
        <end position="134"/>
    </location>
</feature>
<feature type="region of interest" description="Disordered" evidence="2">
    <location>
        <begin position="262"/>
        <end position="346"/>
    </location>
</feature>
<dbReference type="EMBL" id="JAWZYT010003195">
    <property type="protein sequence ID" value="KAK4299635.1"/>
    <property type="molecule type" value="Genomic_DNA"/>
</dbReference>
<dbReference type="AlphaFoldDB" id="A0AAE1P2W2"/>
<keyword evidence="5" id="KW-1185">Reference proteome</keyword>
<sequence length="415" mass="47571">MESGLLGLRAEVQKKRTEAGKLNVDVKCKRSNKSFLSCNAGVSNRAAKDKQQLDQETITPQKARTILEEKAALYEKLNSGVEVLEDDNLNQKFLINFQKKIVTEVLEKKEKREEERKENQRKQEEIHPEDYTSAEAEDDWVEYVDAFGRTRECMKRDLPNMLHKDSQLKKDLGQVDESEGDEAGAGGKDSQDILLEEMYQDSLRQRWAQQEALNATKKDIHYQDVLFDEARAHGPGFMKFSRDEKQRQEQMEFLQEMRAETKAGAIAKASSETKKKAAMKARLDKVRQRKRLKMGLPIKEDDRLKTPPASDEEDEAQIDSKSGIPVPDTGNTEPRPVKSMKVREWDLGKEEQNLTLGRASGIWGAGNSGLKRLGRPTRSSPLSQDEWVDKQRTERKQEFAPPSAYQPQYTNRFRP</sequence>
<evidence type="ECO:0000313" key="5">
    <source>
        <dbReference type="Proteomes" id="UP001292094"/>
    </source>
</evidence>
<protein>
    <recommendedName>
        <fullName evidence="3">CCDC174 alpha/beta GRSR domain-containing protein</fullName>
    </recommendedName>
</protein>
<name>A0AAE1P2W2_9EUCA</name>
<feature type="region of interest" description="Disordered" evidence="2">
    <location>
        <begin position="358"/>
        <end position="415"/>
    </location>
</feature>
<organism evidence="4 5">
    <name type="scientific">Petrolisthes manimaculis</name>
    <dbReference type="NCBI Taxonomy" id="1843537"/>
    <lineage>
        <taxon>Eukaryota</taxon>
        <taxon>Metazoa</taxon>
        <taxon>Ecdysozoa</taxon>
        <taxon>Arthropoda</taxon>
        <taxon>Crustacea</taxon>
        <taxon>Multicrustacea</taxon>
        <taxon>Malacostraca</taxon>
        <taxon>Eumalacostraca</taxon>
        <taxon>Eucarida</taxon>
        <taxon>Decapoda</taxon>
        <taxon>Pleocyemata</taxon>
        <taxon>Anomura</taxon>
        <taxon>Galatheoidea</taxon>
        <taxon>Porcellanidae</taxon>
        <taxon>Petrolisthes</taxon>
    </lineage>
</organism>
<feature type="compositionally biased region" description="Basic and acidic residues" evidence="2">
    <location>
        <begin position="271"/>
        <end position="286"/>
    </location>
</feature>
<feature type="domain" description="CCDC174 alpha/beta GRSR" evidence="3">
    <location>
        <begin position="140"/>
        <end position="169"/>
    </location>
</feature>
<feature type="compositionally biased region" description="Basic and acidic residues" evidence="2">
    <location>
        <begin position="109"/>
        <end position="130"/>
    </location>
</feature>
<gene>
    <name evidence="4" type="ORF">Pmani_028094</name>
</gene>
<evidence type="ECO:0000256" key="2">
    <source>
        <dbReference type="SAM" id="MobiDB-lite"/>
    </source>
</evidence>
<feature type="compositionally biased region" description="Polar residues" evidence="2">
    <location>
        <begin position="405"/>
        <end position="415"/>
    </location>
</feature>
<proteinExistence type="predicted"/>
<feature type="compositionally biased region" description="Basic and acidic residues" evidence="2">
    <location>
        <begin position="387"/>
        <end position="398"/>
    </location>
</feature>
<evidence type="ECO:0000256" key="1">
    <source>
        <dbReference type="ARBA" id="ARBA00023054"/>
    </source>
</evidence>
<dbReference type="GO" id="GO:0005634">
    <property type="term" value="C:nucleus"/>
    <property type="evidence" value="ECO:0007669"/>
    <property type="project" value="TreeGrafter"/>
</dbReference>
<dbReference type="InterPro" id="IPR025066">
    <property type="entry name" value="CCDC174-like"/>
</dbReference>
<dbReference type="Pfam" id="PF25449">
    <property type="entry name" value="CCDC174_GRSR"/>
    <property type="match status" value="1"/>
</dbReference>